<evidence type="ECO:0000313" key="2">
    <source>
        <dbReference type="Proteomes" id="UP001732700"/>
    </source>
</evidence>
<dbReference type="EnsemblPlants" id="AVESA.00010b.r2.3DG0571290.1">
    <property type="protein sequence ID" value="AVESA.00010b.r2.3DG0571290.1.CDS"/>
    <property type="gene ID" value="AVESA.00010b.r2.3DG0571290"/>
</dbReference>
<name>A0ACD5W3V2_AVESA</name>
<dbReference type="Proteomes" id="UP001732700">
    <property type="component" value="Chromosome 3D"/>
</dbReference>
<accession>A0ACD5W3V2</accession>
<protein>
    <submittedName>
        <fullName evidence="1">Uncharacterized protein</fullName>
    </submittedName>
</protein>
<organism evidence="1 2">
    <name type="scientific">Avena sativa</name>
    <name type="common">Oat</name>
    <dbReference type="NCBI Taxonomy" id="4498"/>
    <lineage>
        <taxon>Eukaryota</taxon>
        <taxon>Viridiplantae</taxon>
        <taxon>Streptophyta</taxon>
        <taxon>Embryophyta</taxon>
        <taxon>Tracheophyta</taxon>
        <taxon>Spermatophyta</taxon>
        <taxon>Magnoliopsida</taxon>
        <taxon>Liliopsida</taxon>
        <taxon>Poales</taxon>
        <taxon>Poaceae</taxon>
        <taxon>BOP clade</taxon>
        <taxon>Pooideae</taxon>
        <taxon>Poodae</taxon>
        <taxon>Poeae</taxon>
        <taxon>Poeae Chloroplast Group 1 (Aveneae type)</taxon>
        <taxon>Aveninae</taxon>
        <taxon>Avena</taxon>
    </lineage>
</organism>
<evidence type="ECO:0000313" key="1">
    <source>
        <dbReference type="EnsemblPlants" id="AVESA.00010b.r2.3DG0571290.1.CDS"/>
    </source>
</evidence>
<keyword evidence="2" id="KW-1185">Reference proteome</keyword>
<reference evidence="1" key="1">
    <citation type="submission" date="2021-05" db="EMBL/GenBank/DDBJ databases">
        <authorList>
            <person name="Scholz U."/>
            <person name="Mascher M."/>
            <person name="Fiebig A."/>
        </authorList>
    </citation>
    <scope>NUCLEOTIDE SEQUENCE [LARGE SCALE GENOMIC DNA]</scope>
</reference>
<reference evidence="1" key="2">
    <citation type="submission" date="2025-09" db="UniProtKB">
        <authorList>
            <consortium name="EnsemblPlants"/>
        </authorList>
    </citation>
    <scope>IDENTIFICATION</scope>
</reference>
<sequence length="482" mass="51671">MDTLRAAEQKEAQVQQARMMNQAHMAVASSPFHAAHHLPNSNGLRPGRRPPLLRLGVRCGPVQMLTTKATAPAAISNGSGMKEATDRFHVLDYHHVEFWCADAASAAARFSFGLGVPLAAQSDLSTGNTAHASRLLRSRLGSLAFLFTAPYAPQVGDVATASVPSFSADVVRRFISTHGGLAVRAIAVRVSDAAEAFAASVNAGARPAFAPADLGHGFGFAEVELSGDTILRFVSYPDDINISFLPGFQDVVRTGGVGVPDFGLKRIDHIDVNVPELAPVAANVSGFTGFHQFWEFTHDQFRTAETGMNGVVLANNAETVLLTLVEPVYGTKHRGHVETFLEHHGGPGVQHLAIMSQDILGTLREIRARSSMGGFELLAPPPASYYDGARERAGDVLSEAHMKECQELGVRVDRGDDDGVVLQMFTKPTGDRPTLLLEFVQRIGCMDEDGEQRAVCGGFAKRNVPDLIKAIEDYGKTLDAPA</sequence>
<proteinExistence type="predicted"/>